<name>A0A2A5B2I7_9GAMM</name>
<evidence type="ECO:0000256" key="4">
    <source>
        <dbReference type="ARBA" id="ARBA00012574"/>
    </source>
</evidence>
<comment type="cofactor">
    <cofactor evidence="2">
        <name>Mn(2+)</name>
        <dbReference type="ChEBI" id="CHEBI:29035"/>
    </cofactor>
</comment>
<dbReference type="InterPro" id="IPR052433">
    <property type="entry name" value="X-Pro_dipept-like"/>
</dbReference>
<dbReference type="InterPro" id="IPR029149">
    <property type="entry name" value="Creatin/AminoP/Spt16_N"/>
</dbReference>
<evidence type="ECO:0000256" key="11">
    <source>
        <dbReference type="ARBA" id="ARBA00075356"/>
    </source>
</evidence>
<dbReference type="InterPro" id="IPR001131">
    <property type="entry name" value="Peptidase_M24B_aminopep-P_CS"/>
</dbReference>
<feature type="domain" description="Aminopeptidase P N-terminal" evidence="14">
    <location>
        <begin position="3"/>
        <end position="137"/>
    </location>
</feature>
<dbReference type="CDD" id="cd01087">
    <property type="entry name" value="Prolidase"/>
    <property type="match status" value="1"/>
</dbReference>
<keyword evidence="8" id="KW-0482">Metalloprotease</keyword>
<dbReference type="PANTHER" id="PTHR43226:SF4">
    <property type="entry name" value="XAA-PRO AMINOPEPTIDASE 3"/>
    <property type="match status" value="1"/>
</dbReference>
<evidence type="ECO:0000313" key="15">
    <source>
        <dbReference type="EMBL" id="PCJ25743.1"/>
    </source>
</evidence>
<dbReference type="SUPFAM" id="SSF53092">
    <property type="entry name" value="Creatinase/prolidase N-terminal domain"/>
    <property type="match status" value="1"/>
</dbReference>
<organism evidence="15 16">
    <name type="scientific">SAR86 cluster bacterium</name>
    <dbReference type="NCBI Taxonomy" id="2030880"/>
    <lineage>
        <taxon>Bacteria</taxon>
        <taxon>Pseudomonadati</taxon>
        <taxon>Pseudomonadota</taxon>
        <taxon>Gammaproteobacteria</taxon>
        <taxon>SAR86 cluster</taxon>
    </lineage>
</organism>
<dbReference type="EMBL" id="NVVJ01000015">
    <property type="protein sequence ID" value="PCJ25743.1"/>
    <property type="molecule type" value="Genomic_DNA"/>
</dbReference>
<sequence length="440" mass="49539">MSSNYKEIKLRRKELMAQMEPNSIALVASAPARLRNGDAEYLYRQNSDFHYLTAFTEENALLALIPGRKQGEAVLFCQEKNKEKELWTGVLKGPDVACEELLFDDAFPISDIDDILPGLIEGRDRVYYSMGKDDQFDNQVMDWVKVIRSKVKMGAHPPGEFLVLDHLLHELRLIKSTNEIKLMEKAAKISAEGHKRAMAYCKPGIKEYELEAELLYAFIRNGSRAPAYSSIVAAGDNACILHYCENNAEIKEGDLILIDAGCEYEHYASDITRTFPASGKFSQEQKAIYELVLKAQAASIEAIAPGVPWDEPHNISVKVITQGLVKLGLLKGRVNQLIKDEAYRDFYMHRVGHWIGMDVHDVGDYKIDDNWRLMEPGMVTTIEPGIYIAPDNKKVAKKWRGIGVRIEDDILVTKKGYKILSSGIPKTVKEIETFMAGAAH</sequence>
<keyword evidence="15" id="KW-0031">Aminopeptidase</keyword>
<proteinExistence type="inferred from homology"/>
<dbReference type="Pfam" id="PF00557">
    <property type="entry name" value="Peptidase_M24"/>
    <property type="match status" value="1"/>
</dbReference>
<gene>
    <name evidence="15" type="ORF">COA96_06870</name>
</gene>
<dbReference type="GO" id="GO:0030145">
    <property type="term" value="F:manganese ion binding"/>
    <property type="evidence" value="ECO:0007669"/>
    <property type="project" value="InterPro"/>
</dbReference>
<dbReference type="PROSITE" id="PS00491">
    <property type="entry name" value="PROLINE_PEPTIDASE"/>
    <property type="match status" value="1"/>
</dbReference>
<keyword evidence="9" id="KW-0464">Manganese</keyword>
<evidence type="ECO:0000256" key="12">
    <source>
        <dbReference type="ARBA" id="ARBA00081411"/>
    </source>
</evidence>
<dbReference type="SMART" id="SM01011">
    <property type="entry name" value="AMP_N"/>
    <property type="match status" value="1"/>
</dbReference>
<evidence type="ECO:0000256" key="8">
    <source>
        <dbReference type="ARBA" id="ARBA00023049"/>
    </source>
</evidence>
<evidence type="ECO:0000256" key="10">
    <source>
        <dbReference type="ARBA" id="ARBA00069363"/>
    </source>
</evidence>
<dbReference type="InterPro" id="IPR036005">
    <property type="entry name" value="Creatinase/aminopeptidase-like"/>
</dbReference>
<evidence type="ECO:0000256" key="3">
    <source>
        <dbReference type="ARBA" id="ARBA00008766"/>
    </source>
</evidence>
<dbReference type="GO" id="GO:0070006">
    <property type="term" value="F:metalloaminopeptidase activity"/>
    <property type="evidence" value="ECO:0007669"/>
    <property type="project" value="InterPro"/>
</dbReference>
<protein>
    <recommendedName>
        <fullName evidence="10">Xaa-Pro aminopeptidase</fullName>
        <ecNumber evidence="4">3.4.11.9</ecNumber>
    </recommendedName>
    <alternativeName>
        <fullName evidence="11">Aminopeptidase P II</fullName>
    </alternativeName>
    <alternativeName>
        <fullName evidence="12">X-Pro aminopeptidase</fullName>
    </alternativeName>
</protein>
<dbReference type="SUPFAM" id="SSF55920">
    <property type="entry name" value="Creatinase/aminopeptidase"/>
    <property type="match status" value="1"/>
</dbReference>
<keyword evidence="6 13" id="KW-0479">Metal-binding</keyword>
<dbReference type="Gene3D" id="3.90.230.10">
    <property type="entry name" value="Creatinase/methionine aminopeptidase superfamily"/>
    <property type="match status" value="1"/>
</dbReference>
<reference evidence="16" key="1">
    <citation type="submission" date="2017-08" db="EMBL/GenBank/DDBJ databases">
        <title>A dynamic microbial community with high functional redundancy inhabits the cold, oxic subseafloor aquifer.</title>
        <authorList>
            <person name="Tully B.J."/>
            <person name="Wheat C.G."/>
            <person name="Glazer B.T."/>
            <person name="Huber J.A."/>
        </authorList>
    </citation>
    <scope>NUCLEOTIDE SEQUENCE [LARGE SCALE GENOMIC DNA]</scope>
</reference>
<evidence type="ECO:0000256" key="7">
    <source>
        <dbReference type="ARBA" id="ARBA00022801"/>
    </source>
</evidence>
<dbReference type="Gene3D" id="3.40.350.10">
    <property type="entry name" value="Creatinase/prolidase N-terminal domain"/>
    <property type="match status" value="1"/>
</dbReference>
<evidence type="ECO:0000313" key="16">
    <source>
        <dbReference type="Proteomes" id="UP000218327"/>
    </source>
</evidence>
<comment type="caution">
    <text evidence="15">The sequence shown here is derived from an EMBL/GenBank/DDBJ whole genome shotgun (WGS) entry which is preliminary data.</text>
</comment>
<evidence type="ECO:0000256" key="5">
    <source>
        <dbReference type="ARBA" id="ARBA00022670"/>
    </source>
</evidence>
<evidence type="ECO:0000256" key="13">
    <source>
        <dbReference type="RuleBase" id="RU000590"/>
    </source>
</evidence>
<dbReference type="GO" id="GO:0006508">
    <property type="term" value="P:proteolysis"/>
    <property type="evidence" value="ECO:0007669"/>
    <property type="project" value="UniProtKB-KW"/>
</dbReference>
<dbReference type="FunFam" id="3.90.230.10:FF:000002">
    <property type="entry name" value="Xaa-Pro aminopeptidase 3"/>
    <property type="match status" value="1"/>
</dbReference>
<dbReference type="InterPro" id="IPR007865">
    <property type="entry name" value="Aminopep_P_N"/>
</dbReference>
<comment type="similarity">
    <text evidence="3 13">Belongs to the peptidase M24B family.</text>
</comment>
<evidence type="ECO:0000256" key="1">
    <source>
        <dbReference type="ARBA" id="ARBA00001424"/>
    </source>
</evidence>
<dbReference type="Pfam" id="PF05195">
    <property type="entry name" value="AMP_N"/>
    <property type="match status" value="1"/>
</dbReference>
<keyword evidence="5" id="KW-0645">Protease</keyword>
<evidence type="ECO:0000256" key="9">
    <source>
        <dbReference type="ARBA" id="ARBA00023211"/>
    </source>
</evidence>
<evidence type="ECO:0000256" key="6">
    <source>
        <dbReference type="ARBA" id="ARBA00022723"/>
    </source>
</evidence>
<dbReference type="InterPro" id="IPR000994">
    <property type="entry name" value="Pept_M24"/>
</dbReference>
<accession>A0A2A5B2I7</accession>
<dbReference type="GO" id="GO:0005829">
    <property type="term" value="C:cytosol"/>
    <property type="evidence" value="ECO:0007669"/>
    <property type="project" value="TreeGrafter"/>
</dbReference>
<comment type="catalytic activity">
    <reaction evidence="1">
        <text>Release of any N-terminal amino acid, including proline, that is linked to proline, even from a dipeptide or tripeptide.</text>
        <dbReference type="EC" id="3.4.11.9"/>
    </reaction>
</comment>
<dbReference type="NCBIfam" id="NF008131">
    <property type="entry name" value="PRK10879.1"/>
    <property type="match status" value="1"/>
</dbReference>
<evidence type="ECO:0000256" key="2">
    <source>
        <dbReference type="ARBA" id="ARBA00001936"/>
    </source>
</evidence>
<dbReference type="Proteomes" id="UP000218327">
    <property type="component" value="Unassembled WGS sequence"/>
</dbReference>
<evidence type="ECO:0000259" key="14">
    <source>
        <dbReference type="SMART" id="SM01011"/>
    </source>
</evidence>
<dbReference type="EC" id="3.4.11.9" evidence="4"/>
<keyword evidence="7" id="KW-0378">Hydrolase</keyword>
<dbReference type="AlphaFoldDB" id="A0A2A5B2I7"/>
<dbReference type="PANTHER" id="PTHR43226">
    <property type="entry name" value="XAA-PRO AMINOPEPTIDASE 3"/>
    <property type="match status" value="1"/>
</dbReference>